<dbReference type="KEGG" id="mfo:Metfor_0094"/>
<keyword evidence="4" id="KW-1185">Reference proteome</keyword>
<organism evidence="3 4">
    <name type="scientific">Methanoregula formicica (strain DSM 22288 / NBRC 105244 / SMSP)</name>
    <dbReference type="NCBI Taxonomy" id="593750"/>
    <lineage>
        <taxon>Archaea</taxon>
        <taxon>Methanobacteriati</taxon>
        <taxon>Methanobacteriota</taxon>
        <taxon>Stenosarchaea group</taxon>
        <taxon>Methanomicrobia</taxon>
        <taxon>Methanomicrobiales</taxon>
        <taxon>Methanoregulaceae</taxon>
        <taxon>Methanoregula</taxon>
    </lineage>
</organism>
<dbReference type="InParanoid" id="L0HB17"/>
<keyword evidence="3" id="KW-0808">Transferase</keyword>
<proteinExistence type="predicted"/>
<dbReference type="CDD" id="cd02440">
    <property type="entry name" value="AdoMet_MTases"/>
    <property type="match status" value="1"/>
</dbReference>
<dbReference type="SUPFAM" id="SSF53335">
    <property type="entry name" value="S-adenosyl-L-methionine-dependent methyltransferases"/>
    <property type="match status" value="1"/>
</dbReference>
<dbReference type="OrthoDB" id="57427at2157"/>
<dbReference type="InterPro" id="IPR029063">
    <property type="entry name" value="SAM-dependent_MTases_sf"/>
</dbReference>
<dbReference type="PANTHER" id="PTHR43667:SF2">
    <property type="entry name" value="FATTY ACID C-METHYL TRANSFERASE"/>
    <property type="match status" value="1"/>
</dbReference>
<dbReference type="GeneID" id="14308767"/>
<name>L0HB17_METFS</name>
<dbReference type="GO" id="GO:0032259">
    <property type="term" value="P:methylation"/>
    <property type="evidence" value="ECO:0007669"/>
    <property type="project" value="UniProtKB-KW"/>
</dbReference>
<feature type="region of interest" description="Disordered" evidence="1">
    <location>
        <begin position="20"/>
        <end position="41"/>
    </location>
</feature>
<feature type="domain" description="Methyltransferase" evidence="2">
    <location>
        <begin position="70"/>
        <end position="160"/>
    </location>
</feature>
<accession>L0HB17</accession>
<dbReference type="PANTHER" id="PTHR43667">
    <property type="entry name" value="CYCLOPROPANE-FATTY-ACYL-PHOSPHOLIPID SYNTHASE"/>
    <property type="match status" value="1"/>
</dbReference>
<evidence type="ECO:0000313" key="4">
    <source>
        <dbReference type="Proteomes" id="UP000010824"/>
    </source>
</evidence>
<dbReference type="EMBL" id="CP003167">
    <property type="protein sequence ID" value="AGB01180.1"/>
    <property type="molecule type" value="Genomic_DNA"/>
</dbReference>
<feature type="compositionally biased region" description="Basic and acidic residues" evidence="1">
    <location>
        <begin position="32"/>
        <end position="41"/>
    </location>
</feature>
<protein>
    <submittedName>
        <fullName evidence="3">Methylase involved in ubiquinone/menaquinone biosynthesis</fullName>
    </submittedName>
</protein>
<dbReference type="GO" id="GO:0008168">
    <property type="term" value="F:methyltransferase activity"/>
    <property type="evidence" value="ECO:0007669"/>
    <property type="project" value="UniProtKB-KW"/>
</dbReference>
<dbReference type="HOGENOM" id="CLU_060275_1_0_2"/>
<gene>
    <name evidence="3" type="ordered locus">Metfor_0094</name>
</gene>
<evidence type="ECO:0000313" key="3">
    <source>
        <dbReference type="EMBL" id="AGB01180.1"/>
    </source>
</evidence>
<dbReference type="AlphaFoldDB" id="L0HB17"/>
<reference evidence="3 4" key="2">
    <citation type="journal article" date="2014" name="Genome Announc.">
        <title>Complete Genome Sequence of Methanoregula formicica SMSPT, a Mesophilic Hydrogenotrophic Methanogen Isolated from a Methanogenic Upflow Anaerobic Sludge Blanket Reactor.</title>
        <authorList>
            <person name="Yamamoto K."/>
            <person name="Tamaki H."/>
            <person name="Cadillo-Quiroz H."/>
            <person name="Imachi H."/>
            <person name="Kyrpides N."/>
            <person name="Woyke T."/>
            <person name="Goodwin L."/>
            <person name="Zinder S.H."/>
            <person name="Kamagata Y."/>
            <person name="Liu W.T."/>
        </authorList>
    </citation>
    <scope>NUCLEOTIDE SEQUENCE [LARGE SCALE GENOMIC DNA]</scope>
    <source>
        <strain evidence="4">DSM 22288 / NBRC 105244 / SMSP</strain>
    </source>
</reference>
<dbReference type="Pfam" id="PF13649">
    <property type="entry name" value="Methyltransf_25"/>
    <property type="match status" value="1"/>
</dbReference>
<dbReference type="eggNOG" id="arCOG01632">
    <property type="taxonomic scope" value="Archaea"/>
</dbReference>
<sequence length="284" mass="32226">MQPAVSDPDWNEIWKERQRLQESSKLAGDPSHNWDKKENAERYDANARSEYDDRVQKTIASLPLSRDARVLDIGAGPGILALPLAPLVRDVTAVEPGAGMVEVLKKHAEQEGIRNIACVQKTWEEVDPTRDLSPLYDIVIASLSLTMHDIHEALAKMDAVAAGSVHLFWFADMPFWERMYADLWMPLHGRPYYPGPKADCLFGVLYQMGIFPDVTMMPMGKEYRFADRDGMIAFFCRRFGATTPVQKKVVEGYIGPMIRAEGHEVVISGMSTLAHVWWKKHQRR</sequence>
<evidence type="ECO:0000256" key="1">
    <source>
        <dbReference type="SAM" id="MobiDB-lite"/>
    </source>
</evidence>
<dbReference type="STRING" id="593750.Metfor_0094"/>
<dbReference type="InterPro" id="IPR050723">
    <property type="entry name" value="CFA/CMAS"/>
</dbReference>
<evidence type="ECO:0000259" key="2">
    <source>
        <dbReference type="Pfam" id="PF13649"/>
    </source>
</evidence>
<dbReference type="Proteomes" id="UP000010824">
    <property type="component" value="Chromosome"/>
</dbReference>
<dbReference type="RefSeq" id="WP_015284144.1">
    <property type="nucleotide sequence ID" value="NC_019943.1"/>
</dbReference>
<dbReference type="Gene3D" id="3.40.50.150">
    <property type="entry name" value="Vaccinia Virus protein VP39"/>
    <property type="match status" value="1"/>
</dbReference>
<reference evidence="4" key="1">
    <citation type="submission" date="2011-12" db="EMBL/GenBank/DDBJ databases">
        <title>Complete sequence of Methanoregula formicicum SMSP.</title>
        <authorList>
            <person name="Lucas S."/>
            <person name="Han J."/>
            <person name="Lapidus A."/>
            <person name="Cheng J.-F."/>
            <person name="Goodwin L."/>
            <person name="Pitluck S."/>
            <person name="Peters L."/>
            <person name="Ovchinnikova G."/>
            <person name="Teshima H."/>
            <person name="Detter J.C."/>
            <person name="Han C."/>
            <person name="Tapia R."/>
            <person name="Land M."/>
            <person name="Hauser L."/>
            <person name="Kyrpides N."/>
            <person name="Ivanova N."/>
            <person name="Pagani I."/>
            <person name="Imachi H."/>
            <person name="Tamaki H."/>
            <person name="Sekiguchi Y."/>
            <person name="Kamagata Y."/>
            <person name="Cadillo-Quiroz H."/>
            <person name="Zinder S."/>
            <person name="Liu W.-T."/>
            <person name="Woyke T."/>
        </authorList>
    </citation>
    <scope>NUCLEOTIDE SEQUENCE [LARGE SCALE GENOMIC DNA]</scope>
    <source>
        <strain evidence="4">DSM 22288 / NBRC 105244 / SMSP</strain>
    </source>
</reference>
<dbReference type="InterPro" id="IPR041698">
    <property type="entry name" value="Methyltransf_25"/>
</dbReference>
<keyword evidence="3" id="KW-0830">Ubiquinone</keyword>
<keyword evidence="3" id="KW-0489">Methyltransferase</keyword>